<evidence type="ECO:0000256" key="1">
    <source>
        <dbReference type="ARBA" id="ARBA00023002"/>
    </source>
</evidence>
<evidence type="ECO:0000259" key="5">
    <source>
        <dbReference type="Pfam" id="PF00248"/>
    </source>
</evidence>
<dbReference type="AlphaFoldDB" id="A0A8H7S1R9"/>
<dbReference type="EMBL" id="JAEPRB010000158">
    <property type="protein sequence ID" value="KAG2219931.1"/>
    <property type="molecule type" value="Genomic_DNA"/>
</dbReference>
<feature type="active site" description="Proton donor" evidence="2">
    <location>
        <position position="70"/>
    </location>
</feature>
<dbReference type="PROSITE" id="PS00798">
    <property type="entry name" value="ALDOKETO_REDUCTASE_1"/>
    <property type="match status" value="1"/>
</dbReference>
<evidence type="ECO:0000313" key="7">
    <source>
        <dbReference type="Proteomes" id="UP000646827"/>
    </source>
</evidence>
<dbReference type="InterPro" id="IPR020471">
    <property type="entry name" value="AKR"/>
</dbReference>
<dbReference type="OrthoDB" id="416253at2759"/>
<feature type="site" description="Lowers pKa of active site Tyr" evidence="4">
    <location>
        <position position="95"/>
    </location>
</feature>
<dbReference type="PIRSF" id="PIRSF000097">
    <property type="entry name" value="AKR"/>
    <property type="match status" value="1"/>
</dbReference>
<gene>
    <name evidence="6" type="ORF">INT45_010445</name>
</gene>
<feature type="domain" description="NADP-dependent oxidoreductase" evidence="5">
    <location>
        <begin position="36"/>
        <end position="310"/>
    </location>
</feature>
<dbReference type="Gene3D" id="3.20.20.100">
    <property type="entry name" value="NADP-dependent oxidoreductase domain"/>
    <property type="match status" value="1"/>
</dbReference>
<keyword evidence="1" id="KW-0560">Oxidoreductase</keyword>
<accession>A0A8H7S1R9</accession>
<evidence type="ECO:0000256" key="4">
    <source>
        <dbReference type="PIRSR" id="PIRSR000097-3"/>
    </source>
</evidence>
<feature type="binding site" evidence="3">
    <location>
        <position position="128"/>
    </location>
    <ligand>
        <name>substrate</name>
    </ligand>
</feature>
<reference evidence="6 7" key="1">
    <citation type="submission" date="2020-12" db="EMBL/GenBank/DDBJ databases">
        <title>Metabolic potential, ecology and presence of endohyphal bacteria is reflected in genomic diversity of Mucoromycotina.</title>
        <authorList>
            <person name="Muszewska A."/>
            <person name="Okrasinska A."/>
            <person name="Steczkiewicz K."/>
            <person name="Drgas O."/>
            <person name="Orlowska M."/>
            <person name="Perlinska-Lenart U."/>
            <person name="Aleksandrzak-Piekarczyk T."/>
            <person name="Szatraj K."/>
            <person name="Zielenkiewicz U."/>
            <person name="Pilsyk S."/>
            <person name="Malc E."/>
            <person name="Mieczkowski P."/>
            <person name="Kruszewska J.S."/>
            <person name="Biernat P."/>
            <person name="Pawlowska J."/>
        </authorList>
    </citation>
    <scope>NUCLEOTIDE SEQUENCE [LARGE SCALE GENOMIC DNA]</scope>
    <source>
        <strain evidence="6 7">CBS 142.35</strain>
    </source>
</reference>
<dbReference type="Pfam" id="PF00248">
    <property type="entry name" value="Aldo_ket_red"/>
    <property type="match status" value="1"/>
</dbReference>
<dbReference type="InterPro" id="IPR023210">
    <property type="entry name" value="NADP_OxRdtase_dom"/>
</dbReference>
<evidence type="ECO:0000256" key="2">
    <source>
        <dbReference type="PIRSR" id="PIRSR000097-1"/>
    </source>
</evidence>
<dbReference type="PRINTS" id="PR00069">
    <property type="entry name" value="ALDKETRDTASE"/>
</dbReference>
<dbReference type="GO" id="GO:0016616">
    <property type="term" value="F:oxidoreductase activity, acting on the CH-OH group of donors, NAD or NADP as acceptor"/>
    <property type="evidence" value="ECO:0007669"/>
    <property type="project" value="UniProtKB-ARBA"/>
</dbReference>
<keyword evidence="7" id="KW-1185">Reference proteome</keyword>
<name>A0A8H7S1R9_9FUNG</name>
<dbReference type="InterPro" id="IPR036812">
    <property type="entry name" value="NAD(P)_OxRdtase_dom_sf"/>
</dbReference>
<evidence type="ECO:0000256" key="3">
    <source>
        <dbReference type="PIRSR" id="PIRSR000097-2"/>
    </source>
</evidence>
<dbReference type="Proteomes" id="UP000646827">
    <property type="component" value="Unassembled WGS sequence"/>
</dbReference>
<evidence type="ECO:0000313" key="6">
    <source>
        <dbReference type="EMBL" id="KAG2219931.1"/>
    </source>
</evidence>
<proteinExistence type="predicted"/>
<comment type="caution">
    <text evidence="6">The sequence shown here is derived from an EMBL/GenBank/DDBJ whole genome shotgun (WGS) entry which is preliminary data.</text>
</comment>
<dbReference type="PANTHER" id="PTHR11732">
    <property type="entry name" value="ALDO/KETO REDUCTASE"/>
    <property type="match status" value="1"/>
</dbReference>
<dbReference type="FunFam" id="3.20.20.100:FF:000002">
    <property type="entry name" value="2,5-diketo-D-gluconic acid reductase A"/>
    <property type="match status" value="1"/>
</dbReference>
<dbReference type="SUPFAM" id="SSF51430">
    <property type="entry name" value="NAD(P)-linked oxidoreductase"/>
    <property type="match status" value="1"/>
</dbReference>
<dbReference type="CDD" id="cd19071">
    <property type="entry name" value="AKR_AKR1-5-like"/>
    <property type="match status" value="1"/>
</dbReference>
<sequence>MAANVPTIKVGCHSNKFSMHICVLDEEVGYDLPMIGYGTFGGADAPHLVHDAVKVALQCGYRHFDTAYLYQTERSLGDAIRESGVPREEVFVTTKLWQTFKRPEHVRPACQRSLEDLGFDYIDMYMFHWPMAWEFHGFEHDKIQVKDENNDIKCIDIPIIDTWREMEKLVKDGLVRSIGVANFTIEMLEELISKAEIPPAMNQIEIHPSLPQEEMVNWGKKNNVALTAFSPLGNPGFSWYAATGHSKTLEEPAVLKAAEKYNKTPVQILINWGVARGYCVIPKSVTPERIKANIEYFKMDDEDVEEITKIGREHPVRTCDPVLMFGPSNDVFGEHKKKA</sequence>
<dbReference type="InterPro" id="IPR018170">
    <property type="entry name" value="Aldo/ket_reductase_CS"/>
</dbReference>
<protein>
    <recommendedName>
        <fullName evidence="5">NADP-dependent oxidoreductase domain-containing protein</fullName>
    </recommendedName>
</protein>
<organism evidence="6 7">
    <name type="scientific">Circinella minor</name>
    <dbReference type="NCBI Taxonomy" id="1195481"/>
    <lineage>
        <taxon>Eukaryota</taxon>
        <taxon>Fungi</taxon>
        <taxon>Fungi incertae sedis</taxon>
        <taxon>Mucoromycota</taxon>
        <taxon>Mucoromycotina</taxon>
        <taxon>Mucoromycetes</taxon>
        <taxon>Mucorales</taxon>
        <taxon>Lichtheimiaceae</taxon>
        <taxon>Circinella</taxon>
    </lineage>
</organism>